<feature type="region of interest" description="Disordered" evidence="1">
    <location>
        <begin position="724"/>
        <end position="852"/>
    </location>
</feature>
<reference evidence="3" key="1">
    <citation type="submission" date="2021-03" db="EMBL/GenBank/DDBJ databases">
        <title>Draft genome sequence of rust myrtle Austropuccinia psidii MF-1, a brazilian biotype.</title>
        <authorList>
            <person name="Quecine M.C."/>
            <person name="Pachon D.M.R."/>
            <person name="Bonatelli M.L."/>
            <person name="Correr F.H."/>
            <person name="Franceschini L.M."/>
            <person name="Leite T.F."/>
            <person name="Margarido G.R.A."/>
            <person name="Almeida C.A."/>
            <person name="Ferrarezi J.A."/>
            <person name="Labate C.A."/>
        </authorList>
    </citation>
    <scope>NUCLEOTIDE SEQUENCE</scope>
    <source>
        <strain evidence="3">MF-1</strain>
    </source>
</reference>
<protein>
    <recommendedName>
        <fullName evidence="2">RRN6 K-rich C-terminal domain-containing protein</fullName>
    </recommendedName>
</protein>
<evidence type="ECO:0000313" key="4">
    <source>
        <dbReference type="Proteomes" id="UP000765509"/>
    </source>
</evidence>
<keyword evidence="4" id="KW-1185">Reference proteome</keyword>
<dbReference type="OrthoDB" id="2382881at2759"/>
<dbReference type="Pfam" id="PF20639">
    <property type="entry name" value="Rrn6_K-rich"/>
    <property type="match status" value="1"/>
</dbReference>
<feature type="compositionally biased region" description="Low complexity" evidence="1">
    <location>
        <begin position="585"/>
        <end position="609"/>
    </location>
</feature>
<evidence type="ECO:0000259" key="2">
    <source>
        <dbReference type="Pfam" id="PF20639"/>
    </source>
</evidence>
<organism evidence="3 4">
    <name type="scientific">Austropuccinia psidii MF-1</name>
    <dbReference type="NCBI Taxonomy" id="1389203"/>
    <lineage>
        <taxon>Eukaryota</taxon>
        <taxon>Fungi</taxon>
        <taxon>Dikarya</taxon>
        <taxon>Basidiomycota</taxon>
        <taxon>Pucciniomycotina</taxon>
        <taxon>Pucciniomycetes</taxon>
        <taxon>Pucciniales</taxon>
        <taxon>Sphaerophragmiaceae</taxon>
        <taxon>Austropuccinia</taxon>
    </lineage>
</organism>
<dbReference type="EMBL" id="AVOT02015020">
    <property type="protein sequence ID" value="MBW0498982.1"/>
    <property type="molecule type" value="Genomic_DNA"/>
</dbReference>
<proteinExistence type="predicted"/>
<dbReference type="InterPro" id="IPR048536">
    <property type="entry name" value="Rrn6_K-rich"/>
</dbReference>
<feature type="compositionally biased region" description="Basic residues" evidence="1">
    <location>
        <begin position="843"/>
        <end position="852"/>
    </location>
</feature>
<feature type="compositionally biased region" description="Polar residues" evidence="1">
    <location>
        <begin position="751"/>
        <end position="761"/>
    </location>
</feature>
<feature type="compositionally biased region" description="Low complexity" evidence="1">
    <location>
        <begin position="739"/>
        <end position="750"/>
    </location>
</feature>
<evidence type="ECO:0000313" key="3">
    <source>
        <dbReference type="EMBL" id="MBW0498982.1"/>
    </source>
</evidence>
<name>A0A9Q3DBF2_9BASI</name>
<sequence length="852" mass="95877">MNSNFQNWPSNTQIGYQTFAGFRLKLSNQNSKNSKLQFDFTRNLIDNLILKPILPPLKVFPHINLNSNFWEINKPLKLLKSNNQFLLDHHPNINLPKSLLLNHLIHDQLQSHSYQKIHSSHLTGLSLDHHADIICSTGGNSLNQLFCSILHHDSSSESSKFIAISSPAWTFRTPIQQLINGPSLNSNGEAFFLARTHDSTSLLSYTPPAFTINQLNHYNHHLKLIYKLNTFDTNRTIHIDGCLGHTTNPFPHLIILNNHGQLWKTDGNHPSSMAKLIGQIKFKQLDQNTFAKCGVYPNNDHLVVGFRDHLCLIDHRSNNQFIKLYNVLDGRSITDIQRYINHSSPHLRMISTTSSIIFLDDRKPQIPILNIKHFRAQDLTLKMAFFPQTSTFLQSFDPQETSQESLNQAILWSSSNDLANLYCFQSHLEMPPIITSYPLALPLTTSSLANSRTNLLPIFRKNHNQPSSKLDLIEMMQDGSLWHQQVDLTSPDNKASTTINSNKGQQSCRYVWDAALTEKQSEINRSIDVGGVLQGVFKNNVDFNAICQDFTKGFLSREIPTNFDELSVLPSSHFFNPLGFITSAPSQSSPARSNSHNSSPIKPSTPSTPLQSCSNFESIIDIKPVMCSILPKSNSLEKKQVIDMEKSLSNYNTKVEKKVDDLLEAAVRASYQTRYPDLSSHIKSDVNVSNSLDAVDCLMQDWEIGKPTCEYQWKDLFSEESTQLSEVEIDSTPCTPRHPSQSQKSPGSQSTIHFTSTSKTAHTGLETPKANNRRFTTPNLFSSPPGVTSHSSSQQLSTPNRPFESQPEVEMSPDVFSCNRGAFSQVLPGPHGDSRNDSEMRASKKKKRMGGF</sequence>
<feature type="compositionally biased region" description="Polar residues" evidence="1">
    <location>
        <begin position="769"/>
        <end position="781"/>
    </location>
</feature>
<feature type="region of interest" description="Disordered" evidence="1">
    <location>
        <begin position="585"/>
        <end position="611"/>
    </location>
</feature>
<feature type="compositionally biased region" description="Basic and acidic residues" evidence="1">
    <location>
        <begin position="832"/>
        <end position="842"/>
    </location>
</feature>
<gene>
    <name evidence="3" type="ORF">O181_038697</name>
</gene>
<accession>A0A9Q3DBF2</accession>
<comment type="caution">
    <text evidence="3">The sequence shown here is derived from an EMBL/GenBank/DDBJ whole genome shotgun (WGS) entry which is preliminary data.</text>
</comment>
<evidence type="ECO:0000256" key="1">
    <source>
        <dbReference type="SAM" id="MobiDB-lite"/>
    </source>
</evidence>
<dbReference type="AlphaFoldDB" id="A0A9Q3DBF2"/>
<feature type="compositionally biased region" description="Low complexity" evidence="1">
    <location>
        <begin position="782"/>
        <end position="793"/>
    </location>
</feature>
<dbReference type="Proteomes" id="UP000765509">
    <property type="component" value="Unassembled WGS sequence"/>
</dbReference>
<feature type="domain" description="RRN6 K-rich C-terminal" evidence="2">
    <location>
        <begin position="698"/>
        <end position="852"/>
    </location>
</feature>